<evidence type="ECO:0000256" key="1">
    <source>
        <dbReference type="SAM" id="Phobius"/>
    </source>
</evidence>
<gene>
    <name evidence="2" type="ORF">IAI60_15705</name>
</gene>
<accession>A0ABS3KF66</accession>
<keyword evidence="1" id="KW-0812">Transmembrane</keyword>
<keyword evidence="3" id="KW-1185">Reference proteome</keyword>
<protein>
    <recommendedName>
        <fullName evidence="4">DUF58 domain-containing protein</fullName>
    </recommendedName>
</protein>
<keyword evidence="1" id="KW-1133">Transmembrane helix</keyword>
<organism evidence="2 3">
    <name type="scientific">Roseomonas marmotae</name>
    <dbReference type="NCBI Taxonomy" id="2768161"/>
    <lineage>
        <taxon>Bacteria</taxon>
        <taxon>Pseudomonadati</taxon>
        <taxon>Pseudomonadota</taxon>
        <taxon>Alphaproteobacteria</taxon>
        <taxon>Acetobacterales</taxon>
        <taxon>Roseomonadaceae</taxon>
        <taxon>Roseomonas</taxon>
    </lineage>
</organism>
<evidence type="ECO:0000313" key="2">
    <source>
        <dbReference type="EMBL" id="MBO1076062.1"/>
    </source>
</evidence>
<proteinExistence type="predicted"/>
<name>A0ABS3KF66_9PROT</name>
<comment type="caution">
    <text evidence="2">The sequence shown here is derived from an EMBL/GenBank/DDBJ whole genome shotgun (WGS) entry which is preliminary data.</text>
</comment>
<dbReference type="Proteomes" id="UP001518990">
    <property type="component" value="Unassembled WGS sequence"/>
</dbReference>
<evidence type="ECO:0000313" key="3">
    <source>
        <dbReference type="Proteomes" id="UP001518990"/>
    </source>
</evidence>
<dbReference type="EMBL" id="JACTNF010000017">
    <property type="protein sequence ID" value="MBO1076062.1"/>
    <property type="molecule type" value="Genomic_DNA"/>
</dbReference>
<feature type="transmembrane region" description="Helical" evidence="1">
    <location>
        <begin position="38"/>
        <end position="54"/>
    </location>
</feature>
<sequence>MPPQRQHGFSLLTSTALIALAGAGAALGALPGLAVPQPWAAAPLPLFGLALWLRQRQERRIAARLRGLRIRVALPIPPESLGGEALAFQPGGGLWRARRQGWQIDLRHGEGELAWQLLLARLDSPQPAQPLASAGSLDALLRLARGLLPRMAEPGLASLLDCDLCFPLSGLDRQGGAVTALAEGGYALLGPEGCRAVIPAWAEGMIRRGGMVSAA</sequence>
<dbReference type="RefSeq" id="WP_207448695.1">
    <property type="nucleotide sequence ID" value="NZ_CP061093.1"/>
</dbReference>
<evidence type="ECO:0008006" key="4">
    <source>
        <dbReference type="Google" id="ProtNLM"/>
    </source>
</evidence>
<reference evidence="2 3" key="1">
    <citation type="submission" date="2020-09" db="EMBL/GenBank/DDBJ databases">
        <title>Roseomonas.</title>
        <authorList>
            <person name="Zhu W."/>
        </authorList>
    </citation>
    <scope>NUCLEOTIDE SEQUENCE [LARGE SCALE GENOMIC DNA]</scope>
    <source>
        <strain evidence="2 3">1311</strain>
    </source>
</reference>
<keyword evidence="1" id="KW-0472">Membrane</keyword>